<comment type="caution">
    <text evidence="5">The sequence shown here is derived from an EMBL/GenBank/DDBJ whole genome shotgun (WGS) entry which is preliminary data.</text>
</comment>
<dbReference type="GO" id="GO:0008955">
    <property type="term" value="F:peptidoglycan glycosyltransferase activity"/>
    <property type="evidence" value="ECO:0007669"/>
    <property type="project" value="TreeGrafter"/>
</dbReference>
<dbReference type="eggNOG" id="COG0744">
    <property type="taxonomic scope" value="Bacteria"/>
</dbReference>
<dbReference type="CDD" id="cd00063">
    <property type="entry name" value="FN3"/>
    <property type="match status" value="1"/>
</dbReference>
<dbReference type="Gene3D" id="3.40.710.10">
    <property type="entry name" value="DD-peptidase/beta-lactamase superfamily"/>
    <property type="match status" value="1"/>
</dbReference>
<dbReference type="InterPro" id="IPR003961">
    <property type="entry name" value="FN3_dom"/>
</dbReference>
<dbReference type="Proteomes" id="UP000018896">
    <property type="component" value="Unassembled WGS sequence"/>
</dbReference>
<dbReference type="EMBL" id="BAUV01000009">
    <property type="protein sequence ID" value="GAE34603.1"/>
    <property type="molecule type" value="Genomic_DNA"/>
</dbReference>
<dbReference type="PANTHER" id="PTHR32282">
    <property type="entry name" value="BINDING PROTEIN TRANSPEPTIDASE, PUTATIVE-RELATED"/>
    <property type="match status" value="1"/>
</dbReference>
<dbReference type="SMART" id="SM00060">
    <property type="entry name" value="FN3"/>
    <property type="match status" value="1"/>
</dbReference>
<protein>
    <submittedName>
        <fullName evidence="5">Multimodular transpeptidase-transglycosylase</fullName>
    </submittedName>
</protein>
<dbReference type="InterPro" id="IPR012338">
    <property type="entry name" value="Beta-lactam/transpept-like"/>
</dbReference>
<evidence type="ECO:0000256" key="1">
    <source>
        <dbReference type="ARBA" id="ARBA00022676"/>
    </source>
</evidence>
<organism evidence="5 6">
    <name type="scientific">Halalkalibacter akibai (strain ATCC 43226 / DSM 21942 / CIP 109018 / JCM 9157 / 1139)</name>
    <name type="common">Bacillus akibai</name>
    <dbReference type="NCBI Taxonomy" id="1236973"/>
    <lineage>
        <taxon>Bacteria</taxon>
        <taxon>Bacillati</taxon>
        <taxon>Bacillota</taxon>
        <taxon>Bacilli</taxon>
        <taxon>Bacillales</taxon>
        <taxon>Bacillaceae</taxon>
        <taxon>Halalkalibacter</taxon>
    </lineage>
</organism>
<name>W4QSK3_HALA3</name>
<dbReference type="Pfam" id="PF00905">
    <property type="entry name" value="Transpeptidase"/>
    <property type="match status" value="1"/>
</dbReference>
<keyword evidence="6" id="KW-1185">Reference proteome</keyword>
<dbReference type="InterPro" id="IPR001460">
    <property type="entry name" value="PCN-bd_Tpept"/>
</dbReference>
<dbReference type="InterPro" id="IPR036116">
    <property type="entry name" value="FN3_sf"/>
</dbReference>
<gene>
    <name evidence="5" type="ORF">JCM9157_1672</name>
</gene>
<dbReference type="Gene3D" id="2.60.40.10">
    <property type="entry name" value="Immunoglobulins"/>
    <property type="match status" value="1"/>
</dbReference>
<evidence type="ECO:0000259" key="4">
    <source>
        <dbReference type="PROSITE" id="PS50853"/>
    </source>
</evidence>
<dbReference type="InterPro" id="IPR050396">
    <property type="entry name" value="Glycosyltr_51/Transpeptidase"/>
</dbReference>
<dbReference type="AlphaFoldDB" id="W4QSK3"/>
<evidence type="ECO:0000256" key="2">
    <source>
        <dbReference type="ARBA" id="ARBA00022679"/>
    </source>
</evidence>
<dbReference type="PROSITE" id="PS50853">
    <property type="entry name" value="FN3"/>
    <property type="match status" value="1"/>
</dbReference>
<dbReference type="GO" id="GO:0009252">
    <property type="term" value="P:peptidoglycan biosynthetic process"/>
    <property type="evidence" value="ECO:0007669"/>
    <property type="project" value="TreeGrafter"/>
</dbReference>
<dbReference type="SUPFAM" id="SSF49265">
    <property type="entry name" value="Fibronectin type III"/>
    <property type="match status" value="1"/>
</dbReference>
<dbReference type="Pfam" id="PF00041">
    <property type="entry name" value="fn3"/>
    <property type="match status" value="1"/>
</dbReference>
<reference evidence="5 6" key="1">
    <citation type="journal article" date="2014" name="Genome Announc.">
        <title>Draft Genome Sequences of Three Alkaliphilic Bacillus Strains, Bacillus wakoensis JCM 9140T, Bacillus akibai JCM 9157T, and Bacillus hemicellulosilyticus JCM 9152T.</title>
        <authorList>
            <person name="Yuki M."/>
            <person name="Oshima K."/>
            <person name="Suda W."/>
            <person name="Oshida Y."/>
            <person name="Kitamura K."/>
            <person name="Iida T."/>
            <person name="Hattori M."/>
            <person name="Ohkuma M."/>
        </authorList>
    </citation>
    <scope>NUCLEOTIDE SEQUENCE [LARGE SCALE GENOMIC DNA]</scope>
    <source>
        <strain evidence="5 6">JCM 9157</strain>
    </source>
</reference>
<dbReference type="SUPFAM" id="SSF56601">
    <property type="entry name" value="beta-lactamase/transpeptidase-like"/>
    <property type="match status" value="1"/>
</dbReference>
<sequence>MITDMLKTAVTDGTGGVANIPGLPMAGKTGTTNFDQAERERLGIPEGGVPDIWFSGYTTNYTISVWTGFNRNAENASNNFFPSGANSRQAAQQIFKAIMQNVSADIETADFTMPNSVVRVGVERSTGLLPSDWTPQSEIIQELFVRGNEPTRVSEQFVELDPPTNLMASYEESANQIIVTWNYPDDKRESVTFEIQVSIDGGSTQTLDRKKEMQYIFSDVSPGSSYVFSVIAISDDNSSLRSDPVSVEVKIEEEIIEEEIEEDEEEEETIPDPLEEIVDDDDDEEEPIIDDPVDQATNEEETETE</sequence>
<dbReference type="GO" id="GO:0008658">
    <property type="term" value="F:penicillin binding"/>
    <property type="evidence" value="ECO:0007669"/>
    <property type="project" value="InterPro"/>
</dbReference>
<feature type="region of interest" description="Disordered" evidence="3">
    <location>
        <begin position="256"/>
        <end position="305"/>
    </location>
</feature>
<dbReference type="InterPro" id="IPR013783">
    <property type="entry name" value="Ig-like_fold"/>
</dbReference>
<evidence type="ECO:0000313" key="5">
    <source>
        <dbReference type="EMBL" id="GAE34603.1"/>
    </source>
</evidence>
<dbReference type="PANTHER" id="PTHR32282:SF29">
    <property type="entry name" value="PENICILLIN-BINDING PROTEIN 1A"/>
    <property type="match status" value="1"/>
</dbReference>
<evidence type="ECO:0000313" key="6">
    <source>
        <dbReference type="Proteomes" id="UP000018896"/>
    </source>
</evidence>
<dbReference type="GO" id="GO:0030288">
    <property type="term" value="C:outer membrane-bounded periplasmic space"/>
    <property type="evidence" value="ECO:0007669"/>
    <property type="project" value="TreeGrafter"/>
</dbReference>
<keyword evidence="1" id="KW-0328">Glycosyltransferase</keyword>
<keyword evidence="2" id="KW-0808">Transferase</keyword>
<dbReference type="RefSeq" id="WP_052013007.1">
    <property type="nucleotide sequence ID" value="NZ_BAUV01000009.1"/>
</dbReference>
<evidence type="ECO:0000256" key="3">
    <source>
        <dbReference type="SAM" id="MobiDB-lite"/>
    </source>
</evidence>
<feature type="domain" description="Fibronectin type-III" evidence="4">
    <location>
        <begin position="162"/>
        <end position="252"/>
    </location>
</feature>
<accession>W4QSK3</accession>
<proteinExistence type="predicted"/>
<dbReference type="STRING" id="1236973.JCM9157_1672"/>